<dbReference type="AlphaFoldDB" id="A0A387H8Y5"/>
<proteinExistence type="predicted"/>
<evidence type="ECO:0000313" key="3">
    <source>
        <dbReference type="Proteomes" id="UP000271554"/>
    </source>
</evidence>
<keyword evidence="3" id="KW-1185">Reference proteome</keyword>
<dbReference type="InterPro" id="IPR029068">
    <property type="entry name" value="Glyas_Bleomycin-R_OHBP_Dase"/>
</dbReference>
<dbReference type="EMBL" id="CP032698">
    <property type="protein sequence ID" value="AYG79111.1"/>
    <property type="molecule type" value="Genomic_DNA"/>
</dbReference>
<accession>A0A387H8Y5</accession>
<protein>
    <recommendedName>
        <fullName evidence="1">VOC domain-containing protein</fullName>
    </recommendedName>
</protein>
<dbReference type="Proteomes" id="UP000271554">
    <property type="component" value="Chromosome"/>
</dbReference>
<gene>
    <name evidence="2" type="ORF">DWB77_01221</name>
</gene>
<name>A0A387H8Y5_9ACTN</name>
<dbReference type="CDD" id="cd06587">
    <property type="entry name" value="VOC"/>
    <property type="match status" value="1"/>
</dbReference>
<feature type="domain" description="VOC" evidence="1">
    <location>
        <begin position="26"/>
        <end position="141"/>
    </location>
</feature>
<dbReference type="PROSITE" id="PS51819">
    <property type="entry name" value="VOC"/>
    <property type="match status" value="1"/>
</dbReference>
<organism evidence="2 3">
    <name type="scientific">Streptomyces hundungensis</name>
    <dbReference type="NCBI Taxonomy" id="1077946"/>
    <lineage>
        <taxon>Bacteria</taxon>
        <taxon>Bacillati</taxon>
        <taxon>Actinomycetota</taxon>
        <taxon>Actinomycetes</taxon>
        <taxon>Kitasatosporales</taxon>
        <taxon>Streptomycetaceae</taxon>
        <taxon>Streptomyces</taxon>
    </lineage>
</organism>
<evidence type="ECO:0000259" key="1">
    <source>
        <dbReference type="PROSITE" id="PS51819"/>
    </source>
</evidence>
<dbReference type="Gene3D" id="3.10.180.10">
    <property type="entry name" value="2,3-Dihydroxybiphenyl 1,2-Dioxygenase, domain 1"/>
    <property type="match status" value="1"/>
</dbReference>
<sequence length="158" mass="17148">MNIRTKARLPAGAEAHDTALPAAGMRLASAVLYVSDLGESIRFYRELLNLQACVGTREAALLVSDGGSELYLRALGERAPRAPGGIGVQCLIWTAPSISALHRCEQVLKEHDAYIGTQIGDGFTWAEGRDPSDVPVVITHPEPNQTTRTHIISRIYAW</sequence>
<dbReference type="SUPFAM" id="SSF54593">
    <property type="entry name" value="Glyoxalase/Bleomycin resistance protein/Dihydroxybiphenyl dioxygenase"/>
    <property type="match status" value="1"/>
</dbReference>
<dbReference type="Pfam" id="PF00903">
    <property type="entry name" value="Glyoxalase"/>
    <property type="match status" value="1"/>
</dbReference>
<dbReference type="RefSeq" id="WP_162952454.1">
    <property type="nucleotide sequence ID" value="NZ_CP032698.1"/>
</dbReference>
<dbReference type="InterPro" id="IPR004360">
    <property type="entry name" value="Glyas_Fos-R_dOase_dom"/>
</dbReference>
<dbReference type="KEGG" id="shun:DWB77_01221"/>
<reference evidence="2 3" key="1">
    <citation type="submission" date="2018-10" db="EMBL/GenBank/DDBJ databases">
        <title>Relationship between Morphology and Antimicrobial Activity in Streptomyces.</title>
        <authorList>
            <person name="Kang H.J."/>
            <person name="Kim S.B."/>
        </authorList>
    </citation>
    <scope>NUCLEOTIDE SEQUENCE [LARGE SCALE GENOMIC DNA]</scope>
    <source>
        <strain evidence="2 3">BH38</strain>
    </source>
</reference>
<dbReference type="InterPro" id="IPR037523">
    <property type="entry name" value="VOC_core"/>
</dbReference>
<evidence type="ECO:0000313" key="2">
    <source>
        <dbReference type="EMBL" id="AYG79111.1"/>
    </source>
</evidence>